<accession>A0A7J6LKE9</accession>
<feature type="compositionally biased region" description="Basic and acidic residues" evidence="6">
    <location>
        <begin position="55"/>
        <end position="64"/>
    </location>
</feature>
<feature type="compositionally biased region" description="Basic residues" evidence="6">
    <location>
        <begin position="65"/>
        <end position="76"/>
    </location>
</feature>
<dbReference type="EC" id="2.1.1.221" evidence="1"/>
<dbReference type="GO" id="GO:0002939">
    <property type="term" value="P:tRNA N1-guanine methylation"/>
    <property type="evidence" value="ECO:0007669"/>
    <property type="project" value="TreeGrafter"/>
</dbReference>
<keyword evidence="4" id="KW-0949">S-adenosyl-L-methionine</keyword>
<dbReference type="AlphaFoldDB" id="A0A7J6LKE9"/>
<dbReference type="CDD" id="cd18089">
    <property type="entry name" value="SPOUT_Trm10-like"/>
    <property type="match status" value="1"/>
</dbReference>
<protein>
    <recommendedName>
        <fullName evidence="1">tRNA (guanine(9)-N(1))-methyltransferase</fullName>
        <ecNumber evidence="1">2.1.1.221</ecNumber>
    </recommendedName>
</protein>
<evidence type="ECO:0000256" key="4">
    <source>
        <dbReference type="ARBA" id="ARBA00022691"/>
    </source>
</evidence>
<evidence type="ECO:0000256" key="2">
    <source>
        <dbReference type="ARBA" id="ARBA00022603"/>
    </source>
</evidence>
<feature type="compositionally biased region" description="Basic residues" evidence="6">
    <location>
        <begin position="45"/>
        <end position="54"/>
    </location>
</feature>
<dbReference type="PANTHER" id="PTHR13563:SF13">
    <property type="entry name" value="TRNA METHYLTRANSFERASE 10 HOMOLOG A"/>
    <property type="match status" value="1"/>
</dbReference>
<feature type="region of interest" description="Disordered" evidence="6">
    <location>
        <begin position="309"/>
        <end position="335"/>
    </location>
</feature>
<dbReference type="InterPro" id="IPR028564">
    <property type="entry name" value="MT_TRM10-typ"/>
</dbReference>
<keyword evidence="3" id="KW-0808">Transferase</keyword>
<evidence type="ECO:0000256" key="6">
    <source>
        <dbReference type="SAM" id="MobiDB-lite"/>
    </source>
</evidence>
<evidence type="ECO:0000256" key="1">
    <source>
        <dbReference type="ARBA" id="ARBA00012797"/>
    </source>
</evidence>
<dbReference type="Proteomes" id="UP000591131">
    <property type="component" value="Unassembled WGS sequence"/>
</dbReference>
<sequence length="376" mass="42088">MSIKGADCLSSSTPTSDAEPSPTPSADVEMSGNESMVISTSSFTRKPKSQKKRERKEAQREQRKELRKIKRKAVKERRREERREGLVGLSPEEVQQKADADKAIRMAEKHRVDAHMEECYDHGDPVVAFNCGFTDQMQDKEITSLAKQLQLAYNVLKRSVDSCVQFHLVGVDAALQSRLEPQGYENWKVHVDEGPYWNTFAGRDIVVLTPDATEDLETVEKGKVYVIGGLVDRTIAKNETFSQANRLDPTPATGGSIVMRKLPVRKYLPHVTLPVLNINTVVEILLEILGGSAWSDVLEYKVPQRKQLGAGEGRKARRLEHKRQKRNALYGDGDNDPIAKASDTVWFAGNNVKARDAENEDIGTKLLFGFHSDTSD</sequence>
<comment type="caution">
    <text evidence="8">The sequence shown here is derived from an EMBL/GenBank/DDBJ whole genome shotgun (WGS) entry which is preliminary data.</text>
</comment>
<dbReference type="PROSITE" id="PS51675">
    <property type="entry name" value="SAM_MT_TRM10"/>
    <property type="match status" value="1"/>
</dbReference>
<evidence type="ECO:0000313" key="9">
    <source>
        <dbReference type="Proteomes" id="UP000591131"/>
    </source>
</evidence>
<feature type="domain" description="SAM-dependent MTase TRM10-type" evidence="7">
    <location>
        <begin position="111"/>
        <end position="309"/>
    </location>
</feature>
<feature type="region of interest" description="Disordered" evidence="6">
    <location>
        <begin position="1"/>
        <end position="84"/>
    </location>
</feature>
<dbReference type="OrthoDB" id="278300at2759"/>
<keyword evidence="2" id="KW-0489">Methyltransferase</keyword>
<comment type="catalytic activity">
    <reaction evidence="5">
        <text>guanosine(9) in tRNA + S-adenosyl-L-methionine = N(1)-methylguanosine(9) in tRNA + S-adenosyl-L-homocysteine + H(+)</text>
        <dbReference type="Rhea" id="RHEA:43156"/>
        <dbReference type="Rhea" id="RHEA-COMP:10367"/>
        <dbReference type="Rhea" id="RHEA-COMP:10368"/>
        <dbReference type="ChEBI" id="CHEBI:15378"/>
        <dbReference type="ChEBI" id="CHEBI:57856"/>
        <dbReference type="ChEBI" id="CHEBI:59789"/>
        <dbReference type="ChEBI" id="CHEBI:73542"/>
        <dbReference type="ChEBI" id="CHEBI:74269"/>
        <dbReference type="EC" id="2.1.1.221"/>
    </reaction>
</comment>
<feature type="compositionally biased region" description="Polar residues" evidence="6">
    <location>
        <begin position="32"/>
        <end position="44"/>
    </location>
</feature>
<organism evidence="8 9">
    <name type="scientific">Perkinsus chesapeaki</name>
    <name type="common">Clam parasite</name>
    <name type="synonym">Perkinsus andrewsi</name>
    <dbReference type="NCBI Taxonomy" id="330153"/>
    <lineage>
        <taxon>Eukaryota</taxon>
        <taxon>Sar</taxon>
        <taxon>Alveolata</taxon>
        <taxon>Perkinsozoa</taxon>
        <taxon>Perkinsea</taxon>
        <taxon>Perkinsida</taxon>
        <taxon>Perkinsidae</taxon>
        <taxon>Perkinsus</taxon>
    </lineage>
</organism>
<dbReference type="Gene3D" id="3.40.1280.30">
    <property type="match status" value="1"/>
</dbReference>
<name>A0A7J6LKE9_PERCH</name>
<feature type="compositionally biased region" description="Polar residues" evidence="6">
    <location>
        <begin position="9"/>
        <end position="18"/>
    </location>
</feature>
<dbReference type="GO" id="GO:0000049">
    <property type="term" value="F:tRNA binding"/>
    <property type="evidence" value="ECO:0007669"/>
    <property type="project" value="TreeGrafter"/>
</dbReference>
<dbReference type="GO" id="GO:0005634">
    <property type="term" value="C:nucleus"/>
    <property type="evidence" value="ECO:0007669"/>
    <property type="project" value="TreeGrafter"/>
</dbReference>
<dbReference type="EMBL" id="JAAPAO010000440">
    <property type="protein sequence ID" value="KAF4659762.1"/>
    <property type="molecule type" value="Genomic_DNA"/>
</dbReference>
<feature type="compositionally biased region" description="Basic residues" evidence="6">
    <location>
        <begin position="315"/>
        <end position="326"/>
    </location>
</feature>
<gene>
    <name evidence="8" type="ORF">FOL47_007455</name>
</gene>
<evidence type="ECO:0000313" key="8">
    <source>
        <dbReference type="EMBL" id="KAF4659762.1"/>
    </source>
</evidence>
<keyword evidence="9" id="KW-1185">Reference proteome</keyword>
<dbReference type="InterPro" id="IPR038459">
    <property type="entry name" value="MT_TRM10-typ_sf"/>
</dbReference>
<dbReference type="InterPro" id="IPR007356">
    <property type="entry name" value="tRNA_m1G_MeTrfase_euk"/>
</dbReference>
<evidence type="ECO:0000259" key="7">
    <source>
        <dbReference type="PROSITE" id="PS51675"/>
    </source>
</evidence>
<dbReference type="PANTHER" id="PTHR13563">
    <property type="entry name" value="TRNA (GUANINE-9-) METHYLTRANSFERASE"/>
    <property type="match status" value="1"/>
</dbReference>
<evidence type="ECO:0000256" key="3">
    <source>
        <dbReference type="ARBA" id="ARBA00022679"/>
    </source>
</evidence>
<proteinExistence type="predicted"/>
<reference evidence="8 9" key="1">
    <citation type="submission" date="2020-04" db="EMBL/GenBank/DDBJ databases">
        <title>Perkinsus chesapeaki whole genome sequence.</title>
        <authorList>
            <person name="Bogema D.R."/>
        </authorList>
    </citation>
    <scope>NUCLEOTIDE SEQUENCE [LARGE SCALE GENOMIC DNA]</scope>
    <source>
        <strain evidence="8">ATCC PRA-425</strain>
    </source>
</reference>
<evidence type="ECO:0000256" key="5">
    <source>
        <dbReference type="ARBA" id="ARBA00048434"/>
    </source>
</evidence>
<dbReference type="GO" id="GO:0052905">
    <property type="term" value="F:tRNA (guanosine(9)-N1)-methyltransferase activity"/>
    <property type="evidence" value="ECO:0007669"/>
    <property type="project" value="UniProtKB-EC"/>
</dbReference>